<name>B2JW53_PARP8</name>
<geneLocation type="plasmid" evidence="2 3">
    <name>pBPHY01</name>
</geneLocation>
<keyword evidence="1" id="KW-1133">Transmembrane helix</keyword>
<dbReference type="AlphaFoldDB" id="B2JW53"/>
<accession>B2JW53</accession>
<keyword evidence="2" id="KW-0614">Plasmid</keyword>
<evidence type="ECO:0000313" key="2">
    <source>
        <dbReference type="EMBL" id="ACC75180.1"/>
    </source>
</evidence>
<proteinExistence type="predicted"/>
<evidence type="ECO:0000313" key="3">
    <source>
        <dbReference type="Proteomes" id="UP000001192"/>
    </source>
</evidence>
<keyword evidence="3" id="KW-1185">Reference proteome</keyword>
<dbReference type="EMBL" id="CP001045">
    <property type="protein sequence ID" value="ACC75180.1"/>
    <property type="molecule type" value="Genomic_DNA"/>
</dbReference>
<sequence>MKNRARKVVRACFLSYRGRYLSDPNTAIAREAGIFSDTAGSVVLDNANPNAYFIVPANYSIDKAIDFSNAIAAMFVCNGMSSAFGIMTGAFWPKGSQDLQRTYPGNDGLDAGQAFVPAFTNAASFHFGLVSELSGIGEDTALHGGGALNRSHLYLNTIKNGFINLADRFGAKYGPTPLPDTRGVDGNNPNNVKSIHAGVLFARELRQRYGIHSPDLECSLTSPFTSSN</sequence>
<organism evidence="2 3">
    <name type="scientific">Paraburkholderia phymatum (strain DSM 17167 / CIP 108236 / LMG 21445 / STM815)</name>
    <name type="common">Burkholderia phymatum</name>
    <dbReference type="NCBI Taxonomy" id="391038"/>
    <lineage>
        <taxon>Bacteria</taxon>
        <taxon>Pseudomonadati</taxon>
        <taxon>Pseudomonadota</taxon>
        <taxon>Betaproteobacteria</taxon>
        <taxon>Burkholderiales</taxon>
        <taxon>Burkholderiaceae</taxon>
        <taxon>Paraburkholderia</taxon>
    </lineage>
</organism>
<evidence type="ECO:0000256" key="1">
    <source>
        <dbReference type="SAM" id="Phobius"/>
    </source>
</evidence>
<protein>
    <submittedName>
        <fullName evidence="2">Uncharacterized protein</fullName>
    </submittedName>
</protein>
<keyword evidence="1" id="KW-0812">Transmembrane</keyword>
<dbReference type="Proteomes" id="UP000001192">
    <property type="component" value="Plasmid pBPHY01"/>
</dbReference>
<reference evidence="3" key="1">
    <citation type="journal article" date="2014" name="Stand. Genomic Sci.">
        <title>Complete genome sequence of Burkholderia phymatum STM815(T), a broad host range and efficient nitrogen-fixing symbiont of Mimosa species.</title>
        <authorList>
            <person name="Moulin L."/>
            <person name="Klonowska A."/>
            <person name="Caroline B."/>
            <person name="Booth K."/>
            <person name="Vriezen J.A."/>
            <person name="Melkonian R."/>
            <person name="James E.K."/>
            <person name="Young J.P."/>
            <person name="Bena G."/>
            <person name="Hauser L."/>
            <person name="Land M."/>
            <person name="Kyrpides N."/>
            <person name="Bruce D."/>
            <person name="Chain P."/>
            <person name="Copeland A."/>
            <person name="Pitluck S."/>
            <person name="Woyke T."/>
            <person name="Lizotte-Waniewski M."/>
            <person name="Bristow J."/>
            <person name="Riley M."/>
        </authorList>
    </citation>
    <scope>NUCLEOTIDE SEQUENCE [LARGE SCALE GENOMIC DNA]</scope>
    <source>
        <strain evidence="3">DSM 17167 / CIP 108236 / LMG 21445 / STM815</strain>
        <plasmid evidence="3">Plasmid pBPHY01</plasmid>
    </source>
</reference>
<dbReference type="HOGENOM" id="CLU_1212941_0_0_4"/>
<keyword evidence="1" id="KW-0472">Membrane</keyword>
<gene>
    <name evidence="2" type="ordered locus">Bphy_6123</name>
</gene>
<dbReference type="KEGG" id="bph:Bphy_6123"/>
<feature type="transmembrane region" description="Helical" evidence="1">
    <location>
        <begin position="70"/>
        <end position="92"/>
    </location>
</feature>